<reference evidence="4 5" key="1">
    <citation type="submission" date="2015-04" db="EMBL/GenBank/DDBJ databases">
        <title>The draft genome sequence of Erythrobacter luteus KA37.</title>
        <authorList>
            <person name="Zhuang L."/>
            <person name="Liu Y."/>
            <person name="Shao Z."/>
        </authorList>
    </citation>
    <scope>NUCLEOTIDE SEQUENCE [LARGE SCALE GENOMIC DNA]</scope>
    <source>
        <strain evidence="4 5">KA37</strain>
    </source>
</reference>
<proteinExistence type="predicted"/>
<evidence type="ECO:0000313" key="4">
    <source>
        <dbReference type="EMBL" id="KLE31287.1"/>
    </source>
</evidence>
<feature type="signal peptide" evidence="2">
    <location>
        <begin position="1"/>
        <end position="22"/>
    </location>
</feature>
<dbReference type="GO" id="GO:0016787">
    <property type="term" value="F:hydrolase activity"/>
    <property type="evidence" value="ECO:0007669"/>
    <property type="project" value="UniProtKB-KW"/>
</dbReference>
<dbReference type="SUPFAM" id="SSF53474">
    <property type="entry name" value="alpha/beta-Hydrolases"/>
    <property type="match status" value="1"/>
</dbReference>
<dbReference type="Pfam" id="PF01738">
    <property type="entry name" value="DLH"/>
    <property type="match status" value="1"/>
</dbReference>
<comment type="caution">
    <text evidence="4">The sequence shown here is derived from an EMBL/GenBank/DDBJ whole genome shotgun (WGS) entry which is preliminary data.</text>
</comment>
<dbReference type="PANTHER" id="PTHR48081">
    <property type="entry name" value="AB HYDROLASE SUPERFAMILY PROTEIN C4A8.06C"/>
    <property type="match status" value="1"/>
</dbReference>
<keyword evidence="1" id="KW-0378">Hydrolase</keyword>
<sequence length="293" mass="31196">MMKAILSVVAGLVFGLAAPAEAQPRFDPADPPEELGIALYPDQAPTPEEQWFRRNGGMLMVRNVTRPTVTPFLPDPRMATGAAVVVVPGGAFLGLAMENEAYPTARWLADHGIAAFVLKYRVVPTPRDMTAIPAAGAARIGPPADTPDYALADGLAAMELVRSRASEFGIAPDRVGMLGFSAGAFLTQSVIRTADARHMPDFAASIYGPMRAMDVPANAPPLFVMVTADDDTLPVTSLDLVESYRAAGKPLEFHLLASGGHGFGIGRPNTSSFGWIHQFHLWLDSGGFLSVRQ</sequence>
<evidence type="ECO:0000256" key="1">
    <source>
        <dbReference type="ARBA" id="ARBA00022801"/>
    </source>
</evidence>
<feature type="domain" description="Dienelactone hydrolase" evidence="3">
    <location>
        <begin position="76"/>
        <end position="264"/>
    </location>
</feature>
<feature type="chain" id="PRO_5002579761" description="Dienelactone hydrolase domain-containing protein" evidence="2">
    <location>
        <begin position="23"/>
        <end position="293"/>
    </location>
</feature>
<organism evidence="4 5">
    <name type="scientific">Aurantiacibacter luteus</name>
    <dbReference type="NCBI Taxonomy" id="1581420"/>
    <lineage>
        <taxon>Bacteria</taxon>
        <taxon>Pseudomonadati</taxon>
        <taxon>Pseudomonadota</taxon>
        <taxon>Alphaproteobacteria</taxon>
        <taxon>Sphingomonadales</taxon>
        <taxon>Erythrobacteraceae</taxon>
        <taxon>Aurantiacibacter</taxon>
    </lineage>
</organism>
<name>A0A0G9MKS7_9SPHN</name>
<evidence type="ECO:0000256" key="2">
    <source>
        <dbReference type="SAM" id="SignalP"/>
    </source>
</evidence>
<evidence type="ECO:0000313" key="5">
    <source>
        <dbReference type="Proteomes" id="UP000053464"/>
    </source>
</evidence>
<dbReference type="STRING" id="1581420.AAW00_14105"/>
<dbReference type="InterPro" id="IPR029058">
    <property type="entry name" value="AB_hydrolase_fold"/>
</dbReference>
<keyword evidence="5" id="KW-1185">Reference proteome</keyword>
<dbReference type="RefSeq" id="WP_047005091.1">
    <property type="nucleotide sequence ID" value="NZ_LBHB01000006.1"/>
</dbReference>
<dbReference type="Gene3D" id="3.40.50.1820">
    <property type="entry name" value="alpha/beta hydrolase"/>
    <property type="match status" value="1"/>
</dbReference>
<evidence type="ECO:0000259" key="3">
    <source>
        <dbReference type="Pfam" id="PF01738"/>
    </source>
</evidence>
<dbReference type="PATRIC" id="fig|1581420.6.peg.2884"/>
<gene>
    <name evidence="4" type="ORF">AAW00_14105</name>
</gene>
<dbReference type="AlphaFoldDB" id="A0A0G9MKS7"/>
<dbReference type="PANTHER" id="PTHR48081:SF6">
    <property type="entry name" value="PEPTIDASE S9 PROLYL OLIGOPEPTIDASE CATALYTIC DOMAIN-CONTAINING PROTEIN"/>
    <property type="match status" value="1"/>
</dbReference>
<accession>A0A0G9MKS7</accession>
<dbReference type="InterPro" id="IPR050300">
    <property type="entry name" value="GDXG_lipolytic_enzyme"/>
</dbReference>
<dbReference type="InterPro" id="IPR002925">
    <property type="entry name" value="Dienelactn_hydro"/>
</dbReference>
<dbReference type="EMBL" id="LBHB01000006">
    <property type="protein sequence ID" value="KLE31287.1"/>
    <property type="molecule type" value="Genomic_DNA"/>
</dbReference>
<dbReference type="Proteomes" id="UP000053464">
    <property type="component" value="Unassembled WGS sequence"/>
</dbReference>
<protein>
    <recommendedName>
        <fullName evidence="3">Dienelactone hydrolase domain-containing protein</fullName>
    </recommendedName>
</protein>
<keyword evidence="2" id="KW-0732">Signal</keyword>